<dbReference type="RefSeq" id="WP_014361894.1">
    <property type="nucleotide sequence ID" value="NC_016906.1"/>
</dbReference>
<protein>
    <submittedName>
        <fullName evidence="1">Uncharacterized protein</fullName>
    </submittedName>
</protein>
<dbReference type="EMBL" id="CP003119">
    <property type="protein sequence ID" value="AFA75763.1"/>
    <property type="molecule type" value="Genomic_DNA"/>
</dbReference>
<reference evidence="1 2" key="1">
    <citation type="journal article" date="2012" name="Appl. Environ. Microbiol.">
        <title>Involvement of two latex-clearing proteins during rubber degradation and insights into the subsequent degradation pathway revealed by the genome sequence of Gordonia polyisoprenivorans strain VH2.</title>
        <authorList>
            <person name="Hiessl S."/>
            <person name="Schuldes J."/>
            <person name="Thurmer A."/>
            <person name="Halbsguth T."/>
            <person name="Broker D."/>
            <person name="Angelov A."/>
            <person name="Liebl W."/>
            <person name="Daniel R."/>
            <person name="Steinbuchel A."/>
        </authorList>
    </citation>
    <scope>NUCLEOTIDE SEQUENCE [LARGE SCALE GENOMIC DNA]</scope>
    <source>
        <strain evidence="2">DSM 44266 / VH2</strain>
    </source>
</reference>
<dbReference type="Proteomes" id="UP000009154">
    <property type="component" value="Chromosome"/>
</dbReference>
<dbReference type="HOGENOM" id="CLU_087248_0_0_11"/>
<dbReference type="eggNOG" id="ENOG5032P05">
    <property type="taxonomic scope" value="Bacteria"/>
</dbReference>
<evidence type="ECO:0000313" key="1">
    <source>
        <dbReference type="EMBL" id="AFA75763.1"/>
    </source>
</evidence>
<accession>H6N0A6</accession>
<gene>
    <name evidence="1" type="ordered locus">GPOL_c47650</name>
</gene>
<organism evidence="1 2">
    <name type="scientific">Gordonia polyisoprenivorans (strain DSM 44266 / VH2)</name>
    <dbReference type="NCBI Taxonomy" id="1112204"/>
    <lineage>
        <taxon>Bacteria</taxon>
        <taxon>Bacillati</taxon>
        <taxon>Actinomycetota</taxon>
        <taxon>Actinomycetes</taxon>
        <taxon>Mycobacteriales</taxon>
        <taxon>Gordoniaceae</taxon>
        <taxon>Gordonia</taxon>
    </lineage>
</organism>
<dbReference type="STRING" id="1112204.GPOL_c47650"/>
<dbReference type="GeneID" id="90161756"/>
<proteinExistence type="predicted"/>
<name>H6N0A6_GORPV</name>
<evidence type="ECO:0000313" key="2">
    <source>
        <dbReference type="Proteomes" id="UP000009154"/>
    </source>
</evidence>
<dbReference type="KEGG" id="gpo:GPOL_c47650"/>
<dbReference type="AlphaFoldDB" id="H6N0A6"/>
<sequence>MTTAGDADARFRRLLSSHVGFLKRSCWLFDQGHEDEALRIATSLRVLFHDSRHATSLLTHLGMNGPDAIVLGTEHNRHGPDWWMDFFVVHLDLNGPDPLRVAASCAQRYTGRPVADWWSGETLFSYDGTDYTRRAVVRAMTDQDGGAHVDAVLAGFYESLMRHGEGLSIVAEFERLGATSFDNGVPQYARNAHLALMRQLAHEVLATVSYFEWPVQDSPIVPWTTRYPTKANATMTPQVDR</sequence>
<keyword evidence="2" id="KW-1185">Reference proteome</keyword>